<protein>
    <submittedName>
        <fullName evidence="1">Uncharacterized protein</fullName>
    </submittedName>
</protein>
<dbReference type="Proteomes" id="UP000798662">
    <property type="component" value="Chromosome 3"/>
</dbReference>
<evidence type="ECO:0000313" key="1">
    <source>
        <dbReference type="EMBL" id="KAK1868072.1"/>
    </source>
</evidence>
<reference evidence="1" key="1">
    <citation type="submission" date="2019-11" db="EMBL/GenBank/DDBJ databases">
        <title>Nori genome reveals adaptations in red seaweeds to the harsh intertidal environment.</title>
        <authorList>
            <person name="Wang D."/>
            <person name="Mao Y."/>
        </authorList>
    </citation>
    <scope>NUCLEOTIDE SEQUENCE</scope>
    <source>
        <tissue evidence="1">Gametophyte</tissue>
    </source>
</reference>
<keyword evidence="2" id="KW-1185">Reference proteome</keyword>
<gene>
    <name evidence="1" type="ORF">I4F81_010568</name>
</gene>
<accession>A0ACC3CD24</accession>
<sequence length="448" mass="45684">MNSGPREGGGSSEPSGSPSGGNQADGGATASAGVNARIARRLEDLSPAEQAAISMALVDVAHGPTAACFAACEARIAGVRSCDTPSWADPASTGGPLDGLAVQVPEDGCDIADMGRANSGGLVVPAEMGTGFEEEEDDIMPVVPAAGGPATVAGDSDAALSTVVAETDSDGSVAVGGADVDALGGSPGRGMAMTDAYKDIAQDPIVGTDQAGRTFWSAVAADFRWRNSKVPLPTRQGVPVPRPYRTTSAVTKEMRDHVAKHVQGLASSFVAVDRARLTGNITAPQRALAAATYFERRNMYDAIRGGVSEQQRAVDLHVDKRAATWLSSWHILKDMDKFSGAARAAAHRRRGRPAGRAAGWANASVRGGGAAGGGGGHDRGGRVAQPSVVEPSLGDVGDIDGEEEDSPAGFQPRPAGTKTVKALRAADLSAAREVEATCAALNRMARVA</sequence>
<name>A0ACC3CD24_PYRYE</name>
<organism evidence="1 2">
    <name type="scientific">Pyropia yezoensis</name>
    <name type="common">Susabi-nori</name>
    <name type="synonym">Porphyra yezoensis</name>
    <dbReference type="NCBI Taxonomy" id="2788"/>
    <lineage>
        <taxon>Eukaryota</taxon>
        <taxon>Rhodophyta</taxon>
        <taxon>Bangiophyceae</taxon>
        <taxon>Bangiales</taxon>
        <taxon>Bangiaceae</taxon>
        <taxon>Pyropia</taxon>
    </lineage>
</organism>
<proteinExistence type="predicted"/>
<dbReference type="EMBL" id="CM020620">
    <property type="protein sequence ID" value="KAK1868072.1"/>
    <property type="molecule type" value="Genomic_DNA"/>
</dbReference>
<evidence type="ECO:0000313" key="2">
    <source>
        <dbReference type="Proteomes" id="UP000798662"/>
    </source>
</evidence>
<comment type="caution">
    <text evidence="1">The sequence shown here is derived from an EMBL/GenBank/DDBJ whole genome shotgun (WGS) entry which is preliminary data.</text>
</comment>